<gene>
    <name evidence="2" type="ORF">GAGA_3342</name>
</gene>
<name>A0ABQ0IA41_9ALTE</name>
<keyword evidence="1" id="KW-0732">Signal</keyword>
<proteinExistence type="predicted"/>
<dbReference type="EMBL" id="BAEK01000053">
    <property type="protein sequence ID" value="GAC06176.1"/>
    <property type="molecule type" value="Genomic_DNA"/>
</dbReference>
<feature type="signal peptide" evidence="1">
    <location>
        <begin position="1"/>
        <end position="19"/>
    </location>
</feature>
<evidence type="ECO:0008006" key="4">
    <source>
        <dbReference type="Google" id="ProtNLM"/>
    </source>
</evidence>
<evidence type="ECO:0000313" key="3">
    <source>
        <dbReference type="Proteomes" id="UP000008372"/>
    </source>
</evidence>
<dbReference type="PROSITE" id="PS51257">
    <property type="entry name" value="PROKAR_LIPOPROTEIN"/>
    <property type="match status" value="1"/>
</dbReference>
<evidence type="ECO:0000256" key="1">
    <source>
        <dbReference type="SAM" id="SignalP"/>
    </source>
</evidence>
<comment type="caution">
    <text evidence="2">The sequence shown here is derived from an EMBL/GenBank/DDBJ whole genome shotgun (WGS) entry which is preliminary data.</text>
</comment>
<protein>
    <recommendedName>
        <fullName evidence="4">Lipoprotein</fullName>
    </recommendedName>
</protein>
<keyword evidence="3" id="KW-1185">Reference proteome</keyword>
<organism evidence="2 3">
    <name type="scientific">Paraglaciecola agarilytica NO2</name>
    <dbReference type="NCBI Taxonomy" id="1125747"/>
    <lineage>
        <taxon>Bacteria</taxon>
        <taxon>Pseudomonadati</taxon>
        <taxon>Pseudomonadota</taxon>
        <taxon>Gammaproteobacteria</taxon>
        <taxon>Alteromonadales</taxon>
        <taxon>Alteromonadaceae</taxon>
        <taxon>Paraglaciecola</taxon>
    </lineage>
</organism>
<dbReference type="Proteomes" id="UP000008372">
    <property type="component" value="Unassembled WGS sequence"/>
</dbReference>
<evidence type="ECO:0000313" key="2">
    <source>
        <dbReference type="EMBL" id="GAC06176.1"/>
    </source>
</evidence>
<feature type="chain" id="PRO_5046887687" description="Lipoprotein" evidence="1">
    <location>
        <begin position="20"/>
        <end position="51"/>
    </location>
</feature>
<reference evidence="2 3" key="1">
    <citation type="journal article" date="2014" name="Environ. Microbiol.">
        <title>Comparative genomics of the marine bacterial genus Glaciecola reveals the high degree of genomic diversity and genomic characteristic for cold adaptation.</title>
        <authorList>
            <person name="Qin Q.L."/>
            <person name="Xie B.B."/>
            <person name="Yu Y."/>
            <person name="Shu Y.L."/>
            <person name="Rong J.C."/>
            <person name="Zhang Y.J."/>
            <person name="Zhao D.L."/>
            <person name="Chen X.L."/>
            <person name="Zhang X.Y."/>
            <person name="Chen B."/>
            <person name="Zhou B.C."/>
            <person name="Zhang Y.Z."/>
        </authorList>
    </citation>
    <scope>NUCLEOTIDE SEQUENCE [LARGE SCALE GENOMIC DNA]</scope>
    <source>
        <strain evidence="2 3">NO2</strain>
    </source>
</reference>
<accession>A0ABQ0IA41</accession>
<sequence length="51" mass="5587">MRKLSLPKVFLAAAIIALGGCSSSPDEEEVVVNNRSAQSLYEDAKRKNGHW</sequence>